<comment type="caution">
    <text evidence="3">The sequence shown here is derived from an EMBL/GenBank/DDBJ whole genome shotgun (WGS) entry which is preliminary data.</text>
</comment>
<dbReference type="InterPro" id="IPR036388">
    <property type="entry name" value="WH-like_DNA-bd_sf"/>
</dbReference>
<dbReference type="EMBL" id="SHKX01000017">
    <property type="protein sequence ID" value="RZU36747.1"/>
    <property type="molecule type" value="Genomic_DNA"/>
</dbReference>
<dbReference type="AlphaFoldDB" id="A0A4Q7YH65"/>
<accession>A0A4Q7YH65</accession>
<dbReference type="GO" id="GO:0003887">
    <property type="term" value="F:DNA-directed DNA polymerase activity"/>
    <property type="evidence" value="ECO:0007669"/>
    <property type="project" value="InterPro"/>
</dbReference>
<evidence type="ECO:0000256" key="1">
    <source>
        <dbReference type="ARBA" id="ARBA00038283"/>
    </source>
</evidence>
<organism evidence="3 4">
    <name type="scientific">Fluviicoccus keumensis</name>
    <dbReference type="NCBI Taxonomy" id="1435465"/>
    <lineage>
        <taxon>Bacteria</taxon>
        <taxon>Pseudomonadati</taxon>
        <taxon>Pseudomonadota</taxon>
        <taxon>Gammaproteobacteria</taxon>
        <taxon>Moraxellales</taxon>
        <taxon>Moraxellaceae</taxon>
        <taxon>Fluviicoccus</taxon>
    </lineage>
</organism>
<protein>
    <submittedName>
        <fullName evidence="3">Replication initiator protein</fullName>
    </submittedName>
</protein>
<dbReference type="InterPro" id="IPR000525">
    <property type="entry name" value="Initiator_Rep_WH1"/>
</dbReference>
<keyword evidence="4" id="KW-1185">Reference proteome</keyword>
<dbReference type="RefSeq" id="WP_130415685.1">
    <property type="nucleotide sequence ID" value="NZ_SHKX01000017.1"/>
</dbReference>
<dbReference type="Proteomes" id="UP000292423">
    <property type="component" value="Unassembled WGS sequence"/>
</dbReference>
<dbReference type="InterPro" id="IPR036390">
    <property type="entry name" value="WH_DNA-bd_sf"/>
</dbReference>
<evidence type="ECO:0000313" key="3">
    <source>
        <dbReference type="EMBL" id="RZU36747.1"/>
    </source>
</evidence>
<dbReference type="SUPFAM" id="SSF46785">
    <property type="entry name" value="Winged helix' DNA-binding domain"/>
    <property type="match status" value="1"/>
</dbReference>
<evidence type="ECO:0000259" key="2">
    <source>
        <dbReference type="Pfam" id="PF01051"/>
    </source>
</evidence>
<name>A0A4Q7YH65_9GAMM</name>
<dbReference type="GO" id="GO:0006270">
    <property type="term" value="P:DNA replication initiation"/>
    <property type="evidence" value="ECO:0007669"/>
    <property type="project" value="InterPro"/>
</dbReference>
<dbReference type="OrthoDB" id="7060771at2"/>
<reference evidence="3 4" key="1">
    <citation type="submission" date="2019-02" db="EMBL/GenBank/DDBJ databases">
        <title>Genomic Encyclopedia of Type Strains, Phase IV (KMG-IV): sequencing the most valuable type-strain genomes for metagenomic binning, comparative biology and taxonomic classification.</title>
        <authorList>
            <person name="Goeker M."/>
        </authorList>
    </citation>
    <scope>NUCLEOTIDE SEQUENCE [LARGE SCALE GENOMIC DNA]</scope>
    <source>
        <strain evidence="3 4">DSM 105135</strain>
    </source>
</reference>
<gene>
    <name evidence="3" type="ORF">EV700_3213</name>
</gene>
<dbReference type="Pfam" id="PF21205">
    <property type="entry name" value="Rep3_C"/>
    <property type="match status" value="1"/>
</dbReference>
<proteinExistence type="inferred from homology"/>
<dbReference type="Gene3D" id="1.10.10.10">
    <property type="entry name" value="Winged helix-like DNA-binding domain superfamily/Winged helix DNA-binding domain"/>
    <property type="match status" value="1"/>
</dbReference>
<dbReference type="Pfam" id="PF01051">
    <property type="entry name" value="Rep3_N"/>
    <property type="match status" value="1"/>
</dbReference>
<evidence type="ECO:0000313" key="4">
    <source>
        <dbReference type="Proteomes" id="UP000292423"/>
    </source>
</evidence>
<feature type="domain" description="Initiator Rep protein WH1" evidence="2">
    <location>
        <begin position="17"/>
        <end position="167"/>
    </location>
</feature>
<comment type="similarity">
    <text evidence="1">Belongs to the initiator RepB protein family.</text>
</comment>
<sequence>MAISKKTSNNNSLSLLKTSQAVVHISHGITLRQYKYWILLLHFYRETYKQSLHSEHDGAIQIPISKISEYMGYEPVKAELRGDFEVLRKEPIVINILSKDGHKAQRGMGFISEWEVSSKTVYVRLPTFLEDVMKGLDDAKAIFHLMHWEIFSSFNGKYEAIIYKLCKDYVGVQRTPYMSISDFRQYIGLQETEYLQFAELNRWTISKPISVINGSELSDITVTAEFDRKGRKVEGVYFKVVPKQHAMSVGALTDLSDMPHPAFSEARITIPVSEQYVYLESLSPELIQATIERANNFADEKLAKNEPVNLGAIYKSAFANKWGVQYLEQKALLAKNAQEKKKRTVAAKQKAPSLIEHAQDKSSESKLRSIWNELPDDIKAEYLKRALNNVPRGAKSLETKNATLANAMERPLLRIEIEKLLVPDSMPS</sequence>